<dbReference type="EMBL" id="JBITYG010000001">
    <property type="protein sequence ID" value="MFI9099525.1"/>
    <property type="molecule type" value="Genomic_DNA"/>
</dbReference>
<gene>
    <name evidence="4" type="ORF">ACIGXA_03300</name>
</gene>
<feature type="signal peptide" evidence="2">
    <location>
        <begin position="1"/>
        <end position="23"/>
    </location>
</feature>
<name>A0ABW8C277_9ACTN</name>
<dbReference type="Pfam" id="PF05901">
    <property type="entry name" value="Excalibur"/>
    <property type="match status" value="1"/>
</dbReference>
<proteinExistence type="predicted"/>
<evidence type="ECO:0000256" key="1">
    <source>
        <dbReference type="SAM" id="MobiDB-lite"/>
    </source>
</evidence>
<dbReference type="RefSeq" id="WP_399643941.1">
    <property type="nucleotide sequence ID" value="NZ_JBITYG010000001.1"/>
</dbReference>
<reference evidence="4 5" key="1">
    <citation type="submission" date="2024-10" db="EMBL/GenBank/DDBJ databases">
        <title>The Natural Products Discovery Center: Release of the First 8490 Sequenced Strains for Exploring Actinobacteria Biosynthetic Diversity.</title>
        <authorList>
            <person name="Kalkreuter E."/>
            <person name="Kautsar S.A."/>
            <person name="Yang D."/>
            <person name="Bader C.D."/>
            <person name="Teijaro C.N."/>
            <person name="Fluegel L."/>
            <person name="Davis C.M."/>
            <person name="Simpson J.R."/>
            <person name="Lauterbach L."/>
            <person name="Steele A.D."/>
            <person name="Gui C."/>
            <person name="Meng S."/>
            <person name="Li G."/>
            <person name="Viehrig K."/>
            <person name="Ye F."/>
            <person name="Su P."/>
            <person name="Kiefer A.F."/>
            <person name="Nichols A."/>
            <person name="Cepeda A.J."/>
            <person name="Yan W."/>
            <person name="Fan B."/>
            <person name="Jiang Y."/>
            <person name="Adhikari A."/>
            <person name="Zheng C.-J."/>
            <person name="Schuster L."/>
            <person name="Cowan T.M."/>
            <person name="Smanski M.J."/>
            <person name="Chevrette M.G."/>
            <person name="De Carvalho L.P.S."/>
            <person name="Shen B."/>
        </authorList>
    </citation>
    <scope>NUCLEOTIDE SEQUENCE [LARGE SCALE GENOMIC DNA]</scope>
    <source>
        <strain evidence="4 5">NPDC053399</strain>
    </source>
</reference>
<evidence type="ECO:0000259" key="3">
    <source>
        <dbReference type="SMART" id="SM00894"/>
    </source>
</evidence>
<evidence type="ECO:0000256" key="2">
    <source>
        <dbReference type="SAM" id="SignalP"/>
    </source>
</evidence>
<dbReference type="InterPro" id="IPR032710">
    <property type="entry name" value="NTF2-like_dom_sf"/>
</dbReference>
<feature type="chain" id="PRO_5046283923" evidence="2">
    <location>
        <begin position="24"/>
        <end position="215"/>
    </location>
</feature>
<keyword evidence="5" id="KW-1185">Reference proteome</keyword>
<keyword evidence="2" id="KW-0732">Signal</keyword>
<dbReference type="SMART" id="SM00894">
    <property type="entry name" value="Excalibur"/>
    <property type="match status" value="1"/>
</dbReference>
<feature type="domain" description="Excalibur calcium-binding" evidence="3">
    <location>
        <begin position="174"/>
        <end position="210"/>
    </location>
</feature>
<feature type="compositionally biased region" description="Pro residues" evidence="1">
    <location>
        <begin position="57"/>
        <end position="68"/>
    </location>
</feature>
<feature type="region of interest" description="Disordered" evidence="1">
    <location>
        <begin position="44"/>
        <end position="68"/>
    </location>
</feature>
<feature type="compositionally biased region" description="Low complexity" evidence="1">
    <location>
        <begin position="44"/>
        <end position="56"/>
    </location>
</feature>
<dbReference type="InterPro" id="IPR008613">
    <property type="entry name" value="Excalibur_Ca-bd_domain"/>
</dbReference>
<evidence type="ECO:0000313" key="4">
    <source>
        <dbReference type="EMBL" id="MFI9099525.1"/>
    </source>
</evidence>
<dbReference type="PROSITE" id="PS51257">
    <property type="entry name" value="PROKAR_LIPOPROTEIN"/>
    <property type="match status" value="1"/>
</dbReference>
<accession>A0ABW8C277</accession>
<comment type="caution">
    <text evidence="4">The sequence shown here is derived from an EMBL/GenBank/DDBJ whole genome shotgun (WGS) entry which is preliminary data.</text>
</comment>
<evidence type="ECO:0000313" key="5">
    <source>
        <dbReference type="Proteomes" id="UP001614394"/>
    </source>
</evidence>
<dbReference type="Proteomes" id="UP001614394">
    <property type="component" value="Unassembled WGS sequence"/>
</dbReference>
<protein>
    <submittedName>
        <fullName evidence="4">Excalibur calcium-binding domain-containing protein</fullName>
    </submittedName>
</protein>
<organism evidence="4 5">
    <name type="scientific">Streptomyces fildesensis</name>
    <dbReference type="NCBI Taxonomy" id="375757"/>
    <lineage>
        <taxon>Bacteria</taxon>
        <taxon>Bacillati</taxon>
        <taxon>Actinomycetota</taxon>
        <taxon>Actinomycetes</taxon>
        <taxon>Kitasatosporales</taxon>
        <taxon>Streptomycetaceae</taxon>
        <taxon>Streptomyces</taxon>
    </lineage>
</organism>
<dbReference type="SUPFAM" id="SSF54427">
    <property type="entry name" value="NTF2-like"/>
    <property type="match status" value="1"/>
</dbReference>
<sequence length="215" mass="22189">MPYRRRFTLLGMCLLAAPIGVVACDGGSTAGTTPTTAQVTVTETTTATPSPARPAVTAPPPPPVTTAPAPAPAASAVVGAYFDAINAGDFRAAWDLGGRHFAGSYEAFVAGFNGLTHDYLTVLSSDGRTVTARLDAVQADGTTRVFQGQYTVSGGEIVAAAVHEVGSPKPTATGYPDCTAAHDQGVYDIPRTDPAYRPDQDSDHDGFACEHYGDN</sequence>